<evidence type="ECO:0000259" key="2">
    <source>
        <dbReference type="Pfam" id="PF12773"/>
    </source>
</evidence>
<proteinExistence type="predicted"/>
<feature type="transmembrane region" description="Helical" evidence="1">
    <location>
        <begin position="75"/>
        <end position="95"/>
    </location>
</feature>
<protein>
    <submittedName>
        <fullName evidence="3">Zinc ribbon domain-containing protein</fullName>
    </submittedName>
</protein>
<evidence type="ECO:0000313" key="3">
    <source>
        <dbReference type="EMBL" id="MBU9728377.1"/>
    </source>
</evidence>
<keyword evidence="1" id="KW-0472">Membrane</keyword>
<feature type="domain" description="DZANK-type" evidence="2">
    <location>
        <begin position="6"/>
        <end position="57"/>
    </location>
</feature>
<evidence type="ECO:0000256" key="1">
    <source>
        <dbReference type="SAM" id="Phobius"/>
    </source>
</evidence>
<keyword evidence="4" id="KW-1185">Reference proteome</keyword>
<dbReference type="Pfam" id="PF12773">
    <property type="entry name" value="DZR"/>
    <property type="match status" value="1"/>
</dbReference>
<name>A0ABS6KCZ2_9FIRM</name>
<dbReference type="RefSeq" id="WP_158351344.1">
    <property type="nucleotide sequence ID" value="NZ_JAHQCX010000018.1"/>
</dbReference>
<organism evidence="3 4">
    <name type="scientific">Diplocloster modestus</name>
    <dbReference type="NCBI Taxonomy" id="2850322"/>
    <lineage>
        <taxon>Bacteria</taxon>
        <taxon>Bacillati</taxon>
        <taxon>Bacillota</taxon>
        <taxon>Clostridia</taxon>
        <taxon>Lachnospirales</taxon>
        <taxon>Lachnospiraceae</taxon>
        <taxon>Diplocloster</taxon>
    </lineage>
</organism>
<keyword evidence="1" id="KW-0812">Transmembrane</keyword>
<evidence type="ECO:0000313" key="4">
    <source>
        <dbReference type="Proteomes" id="UP001314681"/>
    </source>
</evidence>
<reference evidence="3 4" key="1">
    <citation type="submission" date="2021-06" db="EMBL/GenBank/DDBJ databases">
        <title>Description of novel taxa of the family Lachnospiraceae.</title>
        <authorList>
            <person name="Chaplin A.V."/>
            <person name="Sokolova S.R."/>
            <person name="Pikina A.P."/>
            <person name="Korzhanova M."/>
            <person name="Belova V."/>
            <person name="Korostin D."/>
            <person name="Efimov B.A."/>
        </authorList>
    </citation>
    <scope>NUCLEOTIDE SEQUENCE [LARGE SCALE GENOMIC DNA]</scope>
    <source>
        <strain evidence="3 4">ASD4241</strain>
    </source>
</reference>
<sequence length="408" mass="46138">MAIIKCPECGQDISDKAKKCIHCGKVFVEEEIGKVFVVCAECGAELAETDEYCPNCGCPVSKNNPVQKKSKRTPVIIITIVGVIIVFSIIGFLVIKMNANPVQKYIRLFNGNKSEEAMSLYNEKIEGNTELINVLEKQLNLEMDDIYKQYSRKKLSYEESIKKLENYLINEPSNDYARSIKQKLDDLNHSRIAYTNAVEAEKSGDISTALKNYIEVIKEDESYTDAQTKIKSLTDTYKSQLLAEAENYSQNKQNTKAIETIEQIISVLGSSEDLEELIEKYTNLKSEEYVKVVVEDKSETPMDSSNWIFNNYANFVFLITNNSDKTVVGVEGVLTVNDLFGKKILSMGCDFTGNTIDPGASYRESELSYECNQFIDDDMKLFNTRFEDLQFIYEVTSIVFSDGSSIEP</sequence>
<dbReference type="Proteomes" id="UP001314681">
    <property type="component" value="Unassembled WGS sequence"/>
</dbReference>
<comment type="caution">
    <text evidence="3">The sequence shown here is derived from an EMBL/GenBank/DDBJ whole genome shotgun (WGS) entry which is preliminary data.</text>
</comment>
<dbReference type="EMBL" id="JAHQCX010000018">
    <property type="protein sequence ID" value="MBU9728377.1"/>
    <property type="molecule type" value="Genomic_DNA"/>
</dbReference>
<gene>
    <name evidence="3" type="ORF">KTH90_20440</name>
</gene>
<keyword evidence="1" id="KW-1133">Transmembrane helix</keyword>
<dbReference type="InterPro" id="IPR025874">
    <property type="entry name" value="DZR"/>
</dbReference>
<accession>A0ABS6KCZ2</accession>